<dbReference type="RefSeq" id="WP_163459951.1">
    <property type="nucleotide sequence ID" value="NZ_JAAGOH010000053.1"/>
</dbReference>
<reference evidence="1 2" key="1">
    <citation type="submission" date="2020-02" db="EMBL/GenBank/DDBJ databases">
        <title>Ideonella bacterium strain TBM-1.</title>
        <authorList>
            <person name="Chen W.-M."/>
        </authorList>
    </citation>
    <scope>NUCLEOTIDE SEQUENCE [LARGE SCALE GENOMIC DNA]</scope>
    <source>
        <strain evidence="1 2">TBM-1</strain>
    </source>
</reference>
<comment type="caution">
    <text evidence="1">The sequence shown here is derived from an EMBL/GenBank/DDBJ whole genome shotgun (WGS) entry which is preliminary data.</text>
</comment>
<dbReference type="Gene3D" id="3.90.226.10">
    <property type="entry name" value="2-enoyl-CoA Hydratase, Chain A, domain 1"/>
    <property type="match status" value="1"/>
</dbReference>
<keyword evidence="1" id="KW-0413">Isomerase</keyword>
<dbReference type="GO" id="GO:0006635">
    <property type="term" value="P:fatty acid beta-oxidation"/>
    <property type="evidence" value="ECO:0007669"/>
    <property type="project" value="TreeGrafter"/>
</dbReference>
<accession>A0A7C9TP13</accession>
<dbReference type="CDD" id="cd06558">
    <property type="entry name" value="crotonase-like"/>
    <property type="match status" value="1"/>
</dbReference>
<dbReference type="Pfam" id="PF00378">
    <property type="entry name" value="ECH_1"/>
    <property type="match status" value="1"/>
</dbReference>
<name>A0A7C9TP13_9BURK</name>
<sequence>MTTTTRSTGHVRLDPADHQGIARLTLSHPGKLNALNVRMWRELQALVAGLTAPGARPPRALIVCGEGGTFVAGGDIEEFPQFRFNADTLAAFHEEVVAPALQALLDCDVPLVAQIDGACVGGGLEIAACCDLRICGASSRFGVPIAKLGFPMAPLEVEIVARVIGETCLRELLLEARVLDAQEARARGLVTRIVPDAQVAAEALATAERIAALSPQAMRLNKRALRRFAAVGLPASARPEREAHYAYAPSDEHREGLAAFNERRPARFD</sequence>
<dbReference type="EMBL" id="JAAGOH010000053">
    <property type="protein sequence ID" value="NDY93927.1"/>
    <property type="molecule type" value="Genomic_DNA"/>
</dbReference>
<dbReference type="AlphaFoldDB" id="A0A7C9TP13"/>
<dbReference type="PANTHER" id="PTHR11941:SF54">
    <property type="entry name" value="ENOYL-COA HYDRATASE, MITOCHONDRIAL"/>
    <property type="match status" value="1"/>
</dbReference>
<proteinExistence type="predicted"/>
<dbReference type="Proteomes" id="UP000484255">
    <property type="component" value="Unassembled WGS sequence"/>
</dbReference>
<organism evidence="1 2">
    <name type="scientific">Ideonella livida</name>
    <dbReference type="NCBI Taxonomy" id="2707176"/>
    <lineage>
        <taxon>Bacteria</taxon>
        <taxon>Pseudomonadati</taxon>
        <taxon>Pseudomonadota</taxon>
        <taxon>Betaproteobacteria</taxon>
        <taxon>Burkholderiales</taxon>
        <taxon>Sphaerotilaceae</taxon>
        <taxon>Ideonella</taxon>
    </lineage>
</organism>
<dbReference type="GO" id="GO:0016853">
    <property type="term" value="F:isomerase activity"/>
    <property type="evidence" value="ECO:0007669"/>
    <property type="project" value="UniProtKB-KW"/>
</dbReference>
<dbReference type="SUPFAM" id="SSF52096">
    <property type="entry name" value="ClpP/crotonase"/>
    <property type="match status" value="1"/>
</dbReference>
<dbReference type="InterPro" id="IPR001753">
    <property type="entry name" value="Enoyl-CoA_hydra/iso"/>
</dbReference>
<evidence type="ECO:0000313" key="2">
    <source>
        <dbReference type="Proteomes" id="UP000484255"/>
    </source>
</evidence>
<dbReference type="PANTHER" id="PTHR11941">
    <property type="entry name" value="ENOYL-COA HYDRATASE-RELATED"/>
    <property type="match status" value="1"/>
</dbReference>
<keyword evidence="2" id="KW-1185">Reference proteome</keyword>
<gene>
    <name evidence="1" type="ORF">G3A44_22300</name>
</gene>
<evidence type="ECO:0000313" key="1">
    <source>
        <dbReference type="EMBL" id="NDY93927.1"/>
    </source>
</evidence>
<dbReference type="InterPro" id="IPR029045">
    <property type="entry name" value="ClpP/crotonase-like_dom_sf"/>
</dbReference>
<protein>
    <submittedName>
        <fullName evidence="1">Enoyl-CoA hydratase/isomerase family protein</fullName>
    </submittedName>
</protein>